<keyword evidence="2" id="KW-1185">Reference proteome</keyword>
<organism evidence="1 2">
    <name type="scientific">Araneus ventricosus</name>
    <name type="common">Orbweaver spider</name>
    <name type="synonym">Epeira ventricosa</name>
    <dbReference type="NCBI Taxonomy" id="182803"/>
    <lineage>
        <taxon>Eukaryota</taxon>
        <taxon>Metazoa</taxon>
        <taxon>Ecdysozoa</taxon>
        <taxon>Arthropoda</taxon>
        <taxon>Chelicerata</taxon>
        <taxon>Arachnida</taxon>
        <taxon>Araneae</taxon>
        <taxon>Araneomorphae</taxon>
        <taxon>Entelegynae</taxon>
        <taxon>Araneoidea</taxon>
        <taxon>Araneidae</taxon>
        <taxon>Araneus</taxon>
    </lineage>
</organism>
<gene>
    <name evidence="1" type="ORF">AVEN_82039_1</name>
</gene>
<protein>
    <submittedName>
        <fullName evidence="1">Uncharacterized protein</fullName>
    </submittedName>
</protein>
<dbReference type="AlphaFoldDB" id="A0A4Y2KHH6"/>
<reference evidence="1 2" key="1">
    <citation type="journal article" date="2019" name="Sci. Rep.">
        <title>Orb-weaving spider Araneus ventricosus genome elucidates the spidroin gene catalogue.</title>
        <authorList>
            <person name="Kono N."/>
            <person name="Nakamura H."/>
            <person name="Ohtoshi R."/>
            <person name="Moran D.A.P."/>
            <person name="Shinohara A."/>
            <person name="Yoshida Y."/>
            <person name="Fujiwara M."/>
            <person name="Mori M."/>
            <person name="Tomita M."/>
            <person name="Arakawa K."/>
        </authorList>
    </citation>
    <scope>NUCLEOTIDE SEQUENCE [LARGE SCALE GENOMIC DNA]</scope>
</reference>
<accession>A0A4Y2KHH6</accession>
<sequence>MDVFRRLLTNVLERLSGVKMLTNRRVKASTKRLLMCQIEKFPDGCNLNKLERLNQHLSHHWKLLLEELVCQGKVIKVHTKYYTDNNAIVNNGRYLSEEMRDYMIEKISQKGTFGISALEIEKELNKRYPVVDSEEVSATLCRKVVDGTLRQKANANFMKRLI</sequence>
<dbReference type="EMBL" id="BGPR01004593">
    <property type="protein sequence ID" value="GBN01196.1"/>
    <property type="molecule type" value="Genomic_DNA"/>
</dbReference>
<evidence type="ECO:0000313" key="2">
    <source>
        <dbReference type="Proteomes" id="UP000499080"/>
    </source>
</evidence>
<comment type="caution">
    <text evidence="1">The sequence shown here is derived from an EMBL/GenBank/DDBJ whole genome shotgun (WGS) entry which is preliminary data.</text>
</comment>
<proteinExistence type="predicted"/>
<name>A0A4Y2KHH6_ARAVE</name>
<evidence type="ECO:0000313" key="1">
    <source>
        <dbReference type="EMBL" id="GBN01196.1"/>
    </source>
</evidence>
<dbReference type="Proteomes" id="UP000499080">
    <property type="component" value="Unassembled WGS sequence"/>
</dbReference>